<dbReference type="InterPro" id="IPR036041">
    <property type="entry name" value="Ribosome-inact_prot_sf"/>
</dbReference>
<feature type="compositionally biased region" description="Polar residues" evidence="2">
    <location>
        <begin position="294"/>
        <end position="303"/>
    </location>
</feature>
<dbReference type="PANTHER" id="PTHR33453">
    <property type="match status" value="1"/>
</dbReference>
<evidence type="ECO:0000256" key="1">
    <source>
        <dbReference type="RuleBase" id="RU004915"/>
    </source>
</evidence>
<dbReference type="PANTHER" id="PTHR33453:SF25">
    <property type="entry name" value="RRNA N-GLYCOSIDASE"/>
    <property type="match status" value="1"/>
</dbReference>
<evidence type="ECO:0000259" key="3">
    <source>
        <dbReference type="Pfam" id="PF20241"/>
    </source>
</evidence>
<keyword evidence="1" id="KW-0800">Toxin</keyword>
<organism evidence="4 5">
    <name type="scientific">Triticum turgidum subsp. durum</name>
    <name type="common">Durum wheat</name>
    <name type="synonym">Triticum durum</name>
    <dbReference type="NCBI Taxonomy" id="4567"/>
    <lineage>
        <taxon>Eukaryota</taxon>
        <taxon>Viridiplantae</taxon>
        <taxon>Streptophyta</taxon>
        <taxon>Embryophyta</taxon>
        <taxon>Tracheophyta</taxon>
        <taxon>Spermatophyta</taxon>
        <taxon>Magnoliopsida</taxon>
        <taxon>Liliopsida</taxon>
        <taxon>Poales</taxon>
        <taxon>Poaceae</taxon>
        <taxon>BOP clade</taxon>
        <taxon>Pooideae</taxon>
        <taxon>Triticodae</taxon>
        <taxon>Triticeae</taxon>
        <taxon>Triticinae</taxon>
        <taxon>Triticum</taxon>
    </lineage>
</organism>
<dbReference type="InterPro" id="IPR046533">
    <property type="entry name" value="DUF6598"/>
</dbReference>
<comment type="similarity">
    <text evidence="1">Belongs to the ribosome-inactivating protein family.</text>
</comment>
<dbReference type="GO" id="GO:0090729">
    <property type="term" value="F:toxin activity"/>
    <property type="evidence" value="ECO:0007669"/>
    <property type="project" value="UniProtKB-KW"/>
</dbReference>
<keyword evidence="1" id="KW-0611">Plant defense</keyword>
<dbReference type="Gene3D" id="3.40.420.10">
    <property type="entry name" value="Ricin (A subunit), domain 1"/>
    <property type="match status" value="1"/>
</dbReference>
<evidence type="ECO:0000256" key="2">
    <source>
        <dbReference type="SAM" id="MobiDB-lite"/>
    </source>
</evidence>
<dbReference type="OMA" id="HETPEMV"/>
<proteinExistence type="inferred from homology"/>
<dbReference type="EMBL" id="LT934116">
    <property type="protein sequence ID" value="VAH86700.1"/>
    <property type="molecule type" value="Genomic_DNA"/>
</dbReference>
<dbReference type="GO" id="GO:0030598">
    <property type="term" value="F:rRNA N-glycosylase activity"/>
    <property type="evidence" value="ECO:0007669"/>
    <property type="project" value="UniProtKB-EC"/>
</dbReference>
<dbReference type="Gramene" id="TRITD3Bv1G282920.1">
    <property type="protein sequence ID" value="TRITD3Bv1G282920.1"/>
    <property type="gene ID" value="TRITD3Bv1G282920"/>
</dbReference>
<dbReference type="Proteomes" id="UP000324705">
    <property type="component" value="Chromosome 3B"/>
</dbReference>
<feature type="compositionally biased region" description="Basic and acidic residues" evidence="2">
    <location>
        <begin position="319"/>
        <end position="343"/>
    </location>
</feature>
<dbReference type="GO" id="GO:0006952">
    <property type="term" value="P:defense response"/>
    <property type="evidence" value="ECO:0007669"/>
    <property type="project" value="UniProtKB-KW"/>
</dbReference>
<feature type="region of interest" description="Disordered" evidence="2">
    <location>
        <begin position="278"/>
        <end position="352"/>
    </location>
</feature>
<dbReference type="Pfam" id="PF20241">
    <property type="entry name" value="DUF6598"/>
    <property type="match status" value="1"/>
</dbReference>
<dbReference type="InterPro" id="IPR016138">
    <property type="entry name" value="Ribosome_inactivat_prot_sub1"/>
</dbReference>
<protein>
    <recommendedName>
        <fullName evidence="3">DUF6598 domain-containing protein</fullName>
    </recommendedName>
</protein>
<dbReference type="GO" id="GO:0017148">
    <property type="term" value="P:negative regulation of translation"/>
    <property type="evidence" value="ECO:0007669"/>
    <property type="project" value="UniProtKB-KW"/>
</dbReference>
<reference evidence="4 5" key="1">
    <citation type="submission" date="2017-09" db="EMBL/GenBank/DDBJ databases">
        <authorList>
            <consortium name="International Durum Wheat Genome Sequencing Consortium (IDWGSC)"/>
            <person name="Milanesi L."/>
        </authorList>
    </citation>
    <scope>NUCLEOTIDE SEQUENCE [LARGE SCALE GENOMIC DNA]</scope>
    <source>
        <strain evidence="5">cv. Svevo</strain>
    </source>
</reference>
<feature type="domain" description="DUF6598" evidence="3">
    <location>
        <begin position="372"/>
        <end position="604"/>
    </location>
</feature>
<sequence length="669" mass="74084">MAASSSPVSARRTQDVIGVHMTFNLKHGDYAQFIRDFCGVLVKHETPEMVAGHLVLAKQNHPAAPKRWMYIKLKGKKNESVTLAIRDDNLYLIGFQGKNERWYEFGISTDVTASILNTNTPTTFLGCDVTYKELLEVHQRQQVRTEMGTLELGRRSAIEAVRVLSRYEQVDNVAVDRVTRRALVRLIHMFCEATRMIPFFNTVVDSWDNTTGGHRIREDQVIYLWHWGRMLAALREWKEKNYGSWGEAAFTAQLAKQTNVKSAGEALDVVQLLLRKAGQNNRSPHTKVQETEDNNGGNDQTGGKEQAGDGENMNSSHEQAGDSHEQTGDGHRQTGDSNNEKHKSAAGYDDNINQLHPASTGFGRPLVQVFGVRADFHVVGSIAVFDGKRGQIIYKCPAPIADYPSTSENTIDLPLTGPYRAISADGSFVIQVQGSERSKNVGGDMLWDCYSDQAVYDKVLTHNIGSIADVTYAVLSNAVETSVQVQLKLNGDKAGATARVHGEITAKYQHYNDHSIVLFSCTKEKEMELEISMYDGIISIPIPLQRSVIAVPVSSSLQIKVKIHVTCLPKHEGVVSFDDDLIFPHTDQQTGKLLGGDVAVHVTIRPPTSADTCAFPKPSNRALSLALATTPVPRKETTAGKSLMRWVLKFKRLMPPALKRFTFEAIGSK</sequence>
<dbReference type="InterPro" id="IPR001574">
    <property type="entry name" value="Ribosome_inactivat_prot"/>
</dbReference>
<name>A0A9R1R059_TRITD</name>
<evidence type="ECO:0000313" key="5">
    <source>
        <dbReference type="Proteomes" id="UP000324705"/>
    </source>
</evidence>
<gene>
    <name evidence="4" type="ORF">TRITD_3Bv1G282920</name>
</gene>
<keyword evidence="1" id="KW-0378">Hydrolase</keyword>
<dbReference type="SUPFAM" id="SSF56371">
    <property type="entry name" value="Ribosome inactivating proteins (RIP)"/>
    <property type="match status" value="1"/>
</dbReference>
<dbReference type="AlphaFoldDB" id="A0A9R1R059"/>
<keyword evidence="5" id="KW-1185">Reference proteome</keyword>
<comment type="catalytic activity">
    <reaction evidence="1">
        <text>Endohydrolysis of the N-glycosidic bond at one specific adenosine on the 28S rRNA.</text>
        <dbReference type="EC" id="3.2.2.22"/>
    </reaction>
</comment>
<dbReference type="Pfam" id="PF00161">
    <property type="entry name" value="RIP"/>
    <property type="match status" value="1"/>
</dbReference>
<evidence type="ECO:0000313" key="4">
    <source>
        <dbReference type="EMBL" id="VAH86700.1"/>
    </source>
</evidence>
<accession>A0A9R1R059</accession>
<keyword evidence="1" id="KW-0652">Protein synthesis inhibitor</keyword>